<keyword evidence="3" id="KW-1185">Reference proteome</keyword>
<feature type="region of interest" description="Disordered" evidence="1">
    <location>
        <begin position="242"/>
        <end position="270"/>
    </location>
</feature>
<dbReference type="Proteomes" id="UP001174936">
    <property type="component" value="Unassembled WGS sequence"/>
</dbReference>
<comment type="caution">
    <text evidence="2">The sequence shown here is derived from an EMBL/GenBank/DDBJ whole genome shotgun (WGS) entry which is preliminary data.</text>
</comment>
<proteinExistence type="predicted"/>
<gene>
    <name evidence="2" type="ORF">B0T16DRAFT_66206</name>
</gene>
<dbReference type="AlphaFoldDB" id="A0AA40CZS6"/>
<organism evidence="2 3">
    <name type="scientific">Cercophora newfieldiana</name>
    <dbReference type="NCBI Taxonomy" id="92897"/>
    <lineage>
        <taxon>Eukaryota</taxon>
        <taxon>Fungi</taxon>
        <taxon>Dikarya</taxon>
        <taxon>Ascomycota</taxon>
        <taxon>Pezizomycotina</taxon>
        <taxon>Sordariomycetes</taxon>
        <taxon>Sordariomycetidae</taxon>
        <taxon>Sordariales</taxon>
        <taxon>Lasiosphaeriaceae</taxon>
        <taxon>Cercophora</taxon>
    </lineage>
</organism>
<dbReference type="EMBL" id="JAULSV010000001">
    <property type="protein sequence ID" value="KAK0657665.1"/>
    <property type="molecule type" value="Genomic_DNA"/>
</dbReference>
<protein>
    <submittedName>
        <fullName evidence="2">Uncharacterized protein</fullName>
    </submittedName>
</protein>
<name>A0AA40CZS6_9PEZI</name>
<evidence type="ECO:0000256" key="1">
    <source>
        <dbReference type="SAM" id="MobiDB-lite"/>
    </source>
</evidence>
<reference evidence="2" key="1">
    <citation type="submission" date="2023-06" db="EMBL/GenBank/DDBJ databases">
        <title>Genome-scale phylogeny and comparative genomics of the fungal order Sordariales.</title>
        <authorList>
            <consortium name="Lawrence Berkeley National Laboratory"/>
            <person name="Hensen N."/>
            <person name="Bonometti L."/>
            <person name="Westerberg I."/>
            <person name="Brannstrom I.O."/>
            <person name="Guillou S."/>
            <person name="Cros-Aarteil S."/>
            <person name="Calhoun S."/>
            <person name="Haridas S."/>
            <person name="Kuo A."/>
            <person name="Mondo S."/>
            <person name="Pangilinan J."/>
            <person name="Riley R."/>
            <person name="Labutti K."/>
            <person name="Andreopoulos B."/>
            <person name="Lipzen A."/>
            <person name="Chen C."/>
            <person name="Yanf M."/>
            <person name="Daum C."/>
            <person name="Ng V."/>
            <person name="Clum A."/>
            <person name="Steindorff A."/>
            <person name="Ohm R."/>
            <person name="Martin F."/>
            <person name="Silar P."/>
            <person name="Natvig D."/>
            <person name="Lalanne C."/>
            <person name="Gautier V."/>
            <person name="Ament-Velasquez S.L."/>
            <person name="Kruys A."/>
            <person name="Hutchinson M.I."/>
            <person name="Powell A.J."/>
            <person name="Barry K."/>
            <person name="Miller A.N."/>
            <person name="Grigoriev I.V."/>
            <person name="Debuchy R."/>
            <person name="Gladieux P."/>
            <person name="Thoren M.H."/>
            <person name="Johannesson H."/>
        </authorList>
    </citation>
    <scope>NUCLEOTIDE SEQUENCE</scope>
    <source>
        <strain evidence="2">SMH2532-1</strain>
    </source>
</reference>
<sequence>MDRPPPRRNEEKAAGGFLASGTGIGIDSESTGIDRVMLSMGRPSTCSCSWSWDLPRPTRGRRERQWPFVLRLCPSRLRLSLRWHRPGVVRPAWVFGFQEAGRFKNRKISCSSSICRTWAFLRQRMGIRKSLAPSTPPPPPCTQRKYQPPSFAYIMARPCRPVRDNTGVECIEGPQNAIMLKTRMAGTGTALRPALVRGKGEGETRPRGISIPIDWETHEKRTIMIDPRGKPANQCRAAHFSFPKRREPRAPLSQQHAEFPDSSDQGLIAY</sequence>
<evidence type="ECO:0000313" key="2">
    <source>
        <dbReference type="EMBL" id="KAK0657665.1"/>
    </source>
</evidence>
<accession>A0AA40CZS6</accession>
<evidence type="ECO:0000313" key="3">
    <source>
        <dbReference type="Proteomes" id="UP001174936"/>
    </source>
</evidence>